<dbReference type="RefSeq" id="WP_115930552.1">
    <property type="nucleotide sequence ID" value="NZ_QREH01000001.1"/>
</dbReference>
<keyword evidence="19" id="KW-1185">Reference proteome</keyword>
<dbReference type="OrthoDB" id="9808408at2"/>
<dbReference type="GO" id="GO:0005886">
    <property type="term" value="C:plasma membrane"/>
    <property type="evidence" value="ECO:0007669"/>
    <property type="project" value="UniProtKB-SubCell"/>
</dbReference>
<keyword evidence="9 18" id="KW-0418">Kinase</keyword>
<dbReference type="SUPFAM" id="SSF47384">
    <property type="entry name" value="Homodimeric domain of signal transducing histidine kinase"/>
    <property type="match status" value="1"/>
</dbReference>
<dbReference type="SUPFAM" id="SSF55874">
    <property type="entry name" value="ATPase domain of HSP90 chaperone/DNA topoisomerase II/histidine kinase"/>
    <property type="match status" value="1"/>
</dbReference>
<evidence type="ECO:0000256" key="2">
    <source>
        <dbReference type="ARBA" id="ARBA00004651"/>
    </source>
</evidence>
<evidence type="ECO:0000256" key="8">
    <source>
        <dbReference type="ARBA" id="ARBA00022741"/>
    </source>
</evidence>
<keyword evidence="7 15" id="KW-0812">Transmembrane</keyword>
<feature type="domain" description="HAMP" evidence="17">
    <location>
        <begin position="120"/>
        <end position="173"/>
    </location>
</feature>
<evidence type="ECO:0000256" key="14">
    <source>
        <dbReference type="SAM" id="MobiDB-lite"/>
    </source>
</evidence>
<feature type="transmembrane region" description="Helical" evidence="15">
    <location>
        <begin position="97"/>
        <end position="118"/>
    </location>
</feature>
<keyword evidence="13 15" id="KW-0472">Membrane</keyword>
<dbReference type="PROSITE" id="PS50109">
    <property type="entry name" value="HIS_KIN"/>
    <property type="match status" value="1"/>
</dbReference>
<dbReference type="InterPro" id="IPR003594">
    <property type="entry name" value="HATPase_dom"/>
</dbReference>
<evidence type="ECO:0000313" key="19">
    <source>
        <dbReference type="Proteomes" id="UP000256727"/>
    </source>
</evidence>
<comment type="caution">
    <text evidence="18">The sequence shown here is derived from an EMBL/GenBank/DDBJ whole genome shotgun (WGS) entry which is preliminary data.</text>
</comment>
<feature type="domain" description="Histidine kinase" evidence="16">
    <location>
        <begin position="181"/>
        <end position="398"/>
    </location>
</feature>
<evidence type="ECO:0000256" key="11">
    <source>
        <dbReference type="ARBA" id="ARBA00022989"/>
    </source>
</evidence>
<dbReference type="EC" id="2.7.13.3" evidence="3"/>
<dbReference type="InterPro" id="IPR036890">
    <property type="entry name" value="HATPase_C_sf"/>
</dbReference>
<evidence type="ECO:0000256" key="6">
    <source>
        <dbReference type="ARBA" id="ARBA00022679"/>
    </source>
</evidence>
<dbReference type="GO" id="GO:0005524">
    <property type="term" value="F:ATP binding"/>
    <property type="evidence" value="ECO:0007669"/>
    <property type="project" value="UniProtKB-KW"/>
</dbReference>
<dbReference type="Pfam" id="PF00512">
    <property type="entry name" value="HisKA"/>
    <property type="match status" value="1"/>
</dbReference>
<evidence type="ECO:0000313" key="18">
    <source>
        <dbReference type="EMBL" id="REE02244.1"/>
    </source>
</evidence>
<dbReference type="Pfam" id="PF00672">
    <property type="entry name" value="HAMP"/>
    <property type="match status" value="1"/>
</dbReference>
<name>A0A3D9L993_9MICC</name>
<dbReference type="InterPro" id="IPR004358">
    <property type="entry name" value="Sig_transdc_His_kin-like_C"/>
</dbReference>
<dbReference type="Gene3D" id="1.10.287.130">
    <property type="match status" value="1"/>
</dbReference>
<dbReference type="PRINTS" id="PR00344">
    <property type="entry name" value="BCTRLSENSOR"/>
</dbReference>
<comment type="subcellular location">
    <subcellularLocation>
        <location evidence="2">Cell membrane</location>
        <topology evidence="2">Multi-pass membrane protein</topology>
    </subcellularLocation>
</comment>
<dbReference type="FunFam" id="3.30.565.10:FF:000006">
    <property type="entry name" value="Sensor histidine kinase WalK"/>
    <property type="match status" value="1"/>
</dbReference>
<keyword evidence="4" id="KW-1003">Cell membrane</keyword>
<dbReference type="SUPFAM" id="SSF158472">
    <property type="entry name" value="HAMP domain-like"/>
    <property type="match status" value="1"/>
</dbReference>
<evidence type="ECO:0000256" key="10">
    <source>
        <dbReference type="ARBA" id="ARBA00022840"/>
    </source>
</evidence>
<dbReference type="Gene3D" id="6.10.340.10">
    <property type="match status" value="1"/>
</dbReference>
<keyword evidence="12" id="KW-0902">Two-component regulatory system</keyword>
<keyword evidence="8" id="KW-0547">Nucleotide-binding</keyword>
<dbReference type="EMBL" id="QREH01000001">
    <property type="protein sequence ID" value="REE02244.1"/>
    <property type="molecule type" value="Genomic_DNA"/>
</dbReference>
<dbReference type="Proteomes" id="UP000256727">
    <property type="component" value="Unassembled WGS sequence"/>
</dbReference>
<evidence type="ECO:0000256" key="4">
    <source>
        <dbReference type="ARBA" id="ARBA00022475"/>
    </source>
</evidence>
<evidence type="ECO:0000256" key="5">
    <source>
        <dbReference type="ARBA" id="ARBA00022553"/>
    </source>
</evidence>
<evidence type="ECO:0000259" key="17">
    <source>
        <dbReference type="PROSITE" id="PS50885"/>
    </source>
</evidence>
<dbReference type="AlphaFoldDB" id="A0A3D9L993"/>
<proteinExistence type="predicted"/>
<dbReference type="InterPro" id="IPR005467">
    <property type="entry name" value="His_kinase_dom"/>
</dbReference>
<gene>
    <name evidence="18" type="ORF">C8E99_0006</name>
</gene>
<dbReference type="SMART" id="SM00388">
    <property type="entry name" value="HisKA"/>
    <property type="match status" value="1"/>
</dbReference>
<feature type="transmembrane region" description="Helical" evidence="15">
    <location>
        <begin position="42"/>
        <end position="64"/>
    </location>
</feature>
<dbReference type="SMART" id="SM00304">
    <property type="entry name" value="HAMP"/>
    <property type="match status" value="1"/>
</dbReference>
<accession>A0A3D9L993</accession>
<evidence type="ECO:0000259" key="16">
    <source>
        <dbReference type="PROSITE" id="PS50109"/>
    </source>
</evidence>
<feature type="region of interest" description="Disordered" evidence="14">
    <location>
        <begin position="1"/>
        <end position="33"/>
    </location>
</feature>
<evidence type="ECO:0000256" key="7">
    <source>
        <dbReference type="ARBA" id="ARBA00022692"/>
    </source>
</evidence>
<keyword evidence="6" id="KW-0808">Transferase</keyword>
<dbReference type="PANTHER" id="PTHR45528">
    <property type="entry name" value="SENSOR HISTIDINE KINASE CPXA"/>
    <property type="match status" value="1"/>
</dbReference>
<dbReference type="CDD" id="cd00082">
    <property type="entry name" value="HisKA"/>
    <property type="match status" value="1"/>
</dbReference>
<dbReference type="PANTHER" id="PTHR45528:SF1">
    <property type="entry name" value="SENSOR HISTIDINE KINASE CPXA"/>
    <property type="match status" value="1"/>
</dbReference>
<sequence length="401" mass="43539">MSAGAADQDAGERPNGGRRRSDPEAEDSPEGQEPKYSLTVRILLVQVAVLLVGLIVVTVTTLLIGPQMYINELFREGHGRAARAIFHLDDVFREVSLVAMTVGGLTSLVIAVPVSILMTRQVRKSISEVSRAANRIASGEYGIRLEQGRLGAEFDSLVDSFNDMTAKLDAVDQTRRQMLGDLAHEMRTPLATLKGHLEGIEDGIVALDGRTSAILNGQVSRLEHLAQDMRSLTQAEEGMINLRLRNWDPAELVVEAVAAAEQTARSRQVELTVRRPRSPVEPVLMDRDRMRQVLSNLVDNALRHTPVGGRVTVGLTERDNAVVLTVTDSGDGIAAEDLSRIFMRFYRVEEGREAKPGGSGLGLAISKALVEAQGGALTVASEGRGRGAEFTVRLPRARVSR</sequence>
<evidence type="ECO:0000256" key="15">
    <source>
        <dbReference type="SAM" id="Phobius"/>
    </source>
</evidence>
<comment type="catalytic activity">
    <reaction evidence="1">
        <text>ATP + protein L-histidine = ADP + protein N-phospho-L-histidine.</text>
        <dbReference type="EC" id="2.7.13.3"/>
    </reaction>
</comment>
<evidence type="ECO:0000256" key="13">
    <source>
        <dbReference type="ARBA" id="ARBA00023136"/>
    </source>
</evidence>
<dbReference type="InterPro" id="IPR003661">
    <property type="entry name" value="HisK_dim/P_dom"/>
</dbReference>
<dbReference type="InterPro" id="IPR050398">
    <property type="entry name" value="HssS/ArlS-like"/>
</dbReference>
<evidence type="ECO:0000256" key="9">
    <source>
        <dbReference type="ARBA" id="ARBA00022777"/>
    </source>
</evidence>
<organism evidence="18 19">
    <name type="scientific">Citricoccus muralis</name>
    <dbReference type="NCBI Taxonomy" id="169134"/>
    <lineage>
        <taxon>Bacteria</taxon>
        <taxon>Bacillati</taxon>
        <taxon>Actinomycetota</taxon>
        <taxon>Actinomycetes</taxon>
        <taxon>Micrococcales</taxon>
        <taxon>Micrococcaceae</taxon>
        <taxon>Citricoccus</taxon>
    </lineage>
</organism>
<evidence type="ECO:0000256" key="3">
    <source>
        <dbReference type="ARBA" id="ARBA00012438"/>
    </source>
</evidence>
<dbReference type="CDD" id="cd06225">
    <property type="entry name" value="HAMP"/>
    <property type="match status" value="1"/>
</dbReference>
<reference evidence="18 19" key="1">
    <citation type="submission" date="2018-07" db="EMBL/GenBank/DDBJ databases">
        <title>Sequencing the genomes of 1000 actinobacteria strains.</title>
        <authorList>
            <person name="Klenk H.-P."/>
        </authorList>
    </citation>
    <scope>NUCLEOTIDE SEQUENCE [LARGE SCALE GENOMIC DNA]</scope>
    <source>
        <strain evidence="18 19">DSM 14442</strain>
    </source>
</reference>
<dbReference type="PROSITE" id="PS50885">
    <property type="entry name" value="HAMP"/>
    <property type="match status" value="1"/>
</dbReference>
<dbReference type="Pfam" id="PF02518">
    <property type="entry name" value="HATPase_c"/>
    <property type="match status" value="1"/>
</dbReference>
<protein>
    <recommendedName>
        <fullName evidence="3">histidine kinase</fullName>
        <ecNumber evidence="3">2.7.13.3</ecNumber>
    </recommendedName>
</protein>
<evidence type="ECO:0000256" key="1">
    <source>
        <dbReference type="ARBA" id="ARBA00000085"/>
    </source>
</evidence>
<dbReference type="Gene3D" id="3.30.565.10">
    <property type="entry name" value="Histidine kinase-like ATPase, C-terminal domain"/>
    <property type="match status" value="1"/>
</dbReference>
<dbReference type="SMART" id="SM00387">
    <property type="entry name" value="HATPase_c"/>
    <property type="match status" value="1"/>
</dbReference>
<keyword evidence="5" id="KW-0597">Phosphoprotein</keyword>
<dbReference type="InterPro" id="IPR036097">
    <property type="entry name" value="HisK_dim/P_sf"/>
</dbReference>
<keyword evidence="11 15" id="KW-1133">Transmembrane helix</keyword>
<keyword evidence="10" id="KW-0067">ATP-binding</keyword>
<dbReference type="GO" id="GO:0000155">
    <property type="term" value="F:phosphorelay sensor kinase activity"/>
    <property type="evidence" value="ECO:0007669"/>
    <property type="project" value="InterPro"/>
</dbReference>
<evidence type="ECO:0000256" key="12">
    <source>
        <dbReference type="ARBA" id="ARBA00023012"/>
    </source>
</evidence>
<dbReference type="InterPro" id="IPR003660">
    <property type="entry name" value="HAMP_dom"/>
</dbReference>